<dbReference type="AlphaFoldDB" id="A0AAE1D775"/>
<dbReference type="EMBL" id="JAWDGP010005065">
    <property type="protein sequence ID" value="KAK3759872.1"/>
    <property type="molecule type" value="Genomic_DNA"/>
</dbReference>
<gene>
    <name evidence="1" type="ORF">RRG08_028874</name>
</gene>
<evidence type="ECO:0000313" key="1">
    <source>
        <dbReference type="EMBL" id="KAK3759872.1"/>
    </source>
</evidence>
<reference evidence="1" key="1">
    <citation type="journal article" date="2023" name="G3 (Bethesda)">
        <title>A reference genome for the long-term kleptoplast-retaining sea slug Elysia crispata morphotype clarki.</title>
        <authorList>
            <person name="Eastman K.E."/>
            <person name="Pendleton A.L."/>
            <person name="Shaikh M.A."/>
            <person name="Suttiyut T."/>
            <person name="Ogas R."/>
            <person name="Tomko P."/>
            <person name="Gavelis G."/>
            <person name="Widhalm J.R."/>
            <person name="Wisecaver J.H."/>
        </authorList>
    </citation>
    <scope>NUCLEOTIDE SEQUENCE</scope>
    <source>
        <strain evidence="1">ECLA1</strain>
    </source>
</reference>
<dbReference type="Proteomes" id="UP001283361">
    <property type="component" value="Unassembled WGS sequence"/>
</dbReference>
<accession>A0AAE1D775</accession>
<keyword evidence="2" id="KW-1185">Reference proteome</keyword>
<comment type="caution">
    <text evidence="1">The sequence shown here is derived from an EMBL/GenBank/DDBJ whole genome shotgun (WGS) entry which is preliminary data.</text>
</comment>
<protein>
    <submittedName>
        <fullName evidence="1">Uncharacterized protein</fullName>
    </submittedName>
</protein>
<evidence type="ECO:0000313" key="2">
    <source>
        <dbReference type="Proteomes" id="UP001283361"/>
    </source>
</evidence>
<organism evidence="1 2">
    <name type="scientific">Elysia crispata</name>
    <name type="common">lettuce slug</name>
    <dbReference type="NCBI Taxonomy" id="231223"/>
    <lineage>
        <taxon>Eukaryota</taxon>
        <taxon>Metazoa</taxon>
        <taxon>Spiralia</taxon>
        <taxon>Lophotrochozoa</taxon>
        <taxon>Mollusca</taxon>
        <taxon>Gastropoda</taxon>
        <taxon>Heterobranchia</taxon>
        <taxon>Euthyneura</taxon>
        <taxon>Panpulmonata</taxon>
        <taxon>Sacoglossa</taxon>
        <taxon>Placobranchoidea</taxon>
        <taxon>Plakobranchidae</taxon>
        <taxon>Elysia</taxon>
    </lineage>
</organism>
<proteinExistence type="predicted"/>
<sequence>MAPKVSSPLTWFETASNPAIFHGRPLLAFAPEVEAGNLGLLGWENAENLSHSTLQTMSINARPYVTLQASPVLSERSLHHGRQITE</sequence>
<name>A0AAE1D775_9GAST</name>